<accession>A0A420DA33</accession>
<evidence type="ECO:0000313" key="2">
    <source>
        <dbReference type="Proteomes" id="UP000285906"/>
    </source>
</evidence>
<dbReference type="EMBL" id="RAQH01000004">
    <property type="protein sequence ID" value="RKE87753.1"/>
    <property type="molecule type" value="Genomic_DNA"/>
</dbReference>
<proteinExistence type="predicted"/>
<protein>
    <submittedName>
        <fullName evidence="1">Uncharacterized protein</fullName>
    </submittedName>
</protein>
<comment type="caution">
    <text evidence="1">The sequence shown here is derived from an EMBL/GenBank/DDBJ whole genome shotgun (WGS) entry which is preliminary data.</text>
</comment>
<gene>
    <name evidence="1" type="ORF">BXY58_1887</name>
</gene>
<dbReference type="AlphaFoldDB" id="A0A420DA33"/>
<sequence>MLNIAKLQPDLSGALFLFFAKKEKSGSGRRIKLPKYFETLIVLK</sequence>
<dbReference type="Proteomes" id="UP000285906">
    <property type="component" value="Unassembled WGS sequence"/>
</dbReference>
<organism evidence="1 2">
    <name type="scientific">Epilithonimonas arachidiradicis</name>
    <dbReference type="NCBI Taxonomy" id="1617282"/>
    <lineage>
        <taxon>Bacteria</taxon>
        <taxon>Pseudomonadati</taxon>
        <taxon>Bacteroidota</taxon>
        <taxon>Flavobacteriia</taxon>
        <taxon>Flavobacteriales</taxon>
        <taxon>Weeksellaceae</taxon>
        <taxon>Chryseobacterium group</taxon>
        <taxon>Epilithonimonas</taxon>
    </lineage>
</organism>
<name>A0A420DA33_9FLAO</name>
<evidence type="ECO:0000313" key="1">
    <source>
        <dbReference type="EMBL" id="RKE87753.1"/>
    </source>
</evidence>
<reference evidence="1 2" key="1">
    <citation type="submission" date="2018-09" db="EMBL/GenBank/DDBJ databases">
        <title>Genomic Encyclopedia of Archaeal and Bacterial Type Strains, Phase II (KMG-II): from individual species to whole genera.</title>
        <authorList>
            <person name="Goeker M."/>
        </authorList>
    </citation>
    <scope>NUCLEOTIDE SEQUENCE [LARGE SCALE GENOMIC DNA]</scope>
    <source>
        <strain evidence="1 2">DSM 27620</strain>
    </source>
</reference>